<dbReference type="RefSeq" id="WP_176573890.1">
    <property type="nucleotide sequence ID" value="NZ_CBDRGH010000018.1"/>
</dbReference>
<protein>
    <submittedName>
        <fullName evidence="1">Uncharacterized protein</fullName>
    </submittedName>
</protein>
<proteinExistence type="predicted"/>
<gene>
    <name evidence="1" type="ORF">HUT05_01740</name>
</gene>
<reference evidence="1 2" key="1">
    <citation type="submission" date="2020-06" db="EMBL/GenBank/DDBJ databases">
        <title>Genome mining for natural products.</title>
        <authorList>
            <person name="Zhang B."/>
            <person name="Shi J."/>
            <person name="Ge H."/>
        </authorList>
    </citation>
    <scope>NUCLEOTIDE SEQUENCE [LARGE SCALE GENOMIC DNA]</scope>
    <source>
        <strain evidence="1 2">NA02069</strain>
    </source>
</reference>
<sequence>MANAQEAPPARVTVVRLSQTGHVVAALTRAAPGAAPSVRALVGDALPLAVPGLSGQILVPAELLTAEEITAPPGLLAAPWLWSVEVTETGVGAVPLTGAPPAANWSDAAGGSLTVTTSPPAASGTAVLALVHPAPSWDPGVAPKAVLTGALDGDGVARLGAGEVAPSDDALVFVQGRPAGVYVPSVVQLAAGTVT</sequence>
<organism evidence="1 2">
    <name type="scientific">Streptomyces chartreusis</name>
    <dbReference type="NCBI Taxonomy" id="1969"/>
    <lineage>
        <taxon>Bacteria</taxon>
        <taxon>Bacillati</taxon>
        <taxon>Actinomycetota</taxon>
        <taxon>Actinomycetes</taxon>
        <taxon>Kitasatosporales</taxon>
        <taxon>Streptomycetaceae</taxon>
        <taxon>Streptomyces</taxon>
    </lineage>
</organism>
<dbReference type="Proteomes" id="UP000509418">
    <property type="component" value="Chromosome"/>
</dbReference>
<evidence type="ECO:0000313" key="2">
    <source>
        <dbReference type="Proteomes" id="UP000509418"/>
    </source>
</evidence>
<accession>A0A7I0NT13</accession>
<keyword evidence="2" id="KW-1185">Reference proteome</keyword>
<name>A0A7I0NT13_STRCX</name>
<dbReference type="EMBL" id="CP056041">
    <property type="protein sequence ID" value="QKZ16206.1"/>
    <property type="molecule type" value="Genomic_DNA"/>
</dbReference>
<evidence type="ECO:0000313" key="1">
    <source>
        <dbReference type="EMBL" id="QKZ16206.1"/>
    </source>
</evidence>
<dbReference type="AlphaFoldDB" id="A0A7I0NT13"/>